<reference evidence="1 2" key="1">
    <citation type="submission" date="2020-08" db="EMBL/GenBank/DDBJ databases">
        <title>Genomic Encyclopedia of Archaeal and Bacterial Type Strains, Phase II (KMG-II): from individual species to whole genera.</title>
        <authorList>
            <person name="Goeker M."/>
        </authorList>
    </citation>
    <scope>NUCLEOTIDE SEQUENCE [LARGE SCALE GENOMIC DNA]</scope>
    <source>
        <strain evidence="1 2">DSM 23288</strain>
    </source>
</reference>
<comment type="caution">
    <text evidence="1">The sequence shown here is derived from an EMBL/GenBank/DDBJ whole genome shotgun (WGS) entry which is preliminary data.</text>
</comment>
<dbReference type="Proteomes" id="UP000585272">
    <property type="component" value="Unassembled WGS sequence"/>
</dbReference>
<evidence type="ECO:0000313" key="2">
    <source>
        <dbReference type="Proteomes" id="UP000585272"/>
    </source>
</evidence>
<name>A0A840I9L0_9ACTN</name>
<organism evidence="1 2">
    <name type="scientific">Conexibacter arvalis</name>
    <dbReference type="NCBI Taxonomy" id="912552"/>
    <lineage>
        <taxon>Bacteria</taxon>
        <taxon>Bacillati</taxon>
        <taxon>Actinomycetota</taxon>
        <taxon>Thermoleophilia</taxon>
        <taxon>Solirubrobacterales</taxon>
        <taxon>Conexibacteraceae</taxon>
        <taxon>Conexibacter</taxon>
    </lineage>
</organism>
<dbReference type="EMBL" id="JACHNU010000001">
    <property type="protein sequence ID" value="MBB4660913.1"/>
    <property type="molecule type" value="Genomic_DNA"/>
</dbReference>
<evidence type="ECO:0000313" key="1">
    <source>
        <dbReference type="EMBL" id="MBB4660913.1"/>
    </source>
</evidence>
<dbReference type="RefSeq" id="WP_183338624.1">
    <property type="nucleotide sequence ID" value="NZ_JACHNU010000001.1"/>
</dbReference>
<dbReference type="GO" id="GO:0016787">
    <property type="term" value="F:hydrolase activity"/>
    <property type="evidence" value="ECO:0007669"/>
    <property type="project" value="UniProtKB-KW"/>
</dbReference>
<accession>A0A840I9L0</accession>
<keyword evidence="2" id="KW-1185">Reference proteome</keyword>
<sequence length="81" mass="8638">MTTRTPAPEAELTLEQAVGLRLARQRLDRPAPPAEALGVVSGLCGLHAQLMSSAELTLWARVDGLSTATPSRRRCGRSARS</sequence>
<dbReference type="AlphaFoldDB" id="A0A840I9L0"/>
<gene>
    <name evidence="1" type="ORF">BDZ31_000486</name>
</gene>
<proteinExistence type="predicted"/>
<protein>
    <submittedName>
        <fullName evidence="1">Alpha-beta hydrolase superfamily lysophospholipase</fullName>
    </submittedName>
</protein>
<keyword evidence="1" id="KW-0378">Hydrolase</keyword>